<evidence type="ECO:0000313" key="2">
    <source>
        <dbReference type="EMBL" id="KAF4966126.1"/>
    </source>
</evidence>
<accession>A0A8H4TXU8</accession>
<dbReference type="PANTHER" id="PTHR43157">
    <property type="entry name" value="PHOSPHATIDYLINOSITOL-GLYCAN BIOSYNTHESIS CLASS F PROTEIN-RELATED"/>
    <property type="match status" value="1"/>
</dbReference>
<name>A0A8H4TXU8_9HYPO</name>
<reference evidence="2" key="1">
    <citation type="journal article" date="2020" name="BMC Genomics">
        <title>Correction to: Identification and distribution of gene clusters required for synthesis of sphingolipid metabolism inhibitors in diverse species of the filamentous fungus Fusarium.</title>
        <authorList>
            <person name="Kim H.S."/>
            <person name="Lohmar J.M."/>
            <person name="Busman M."/>
            <person name="Brown D.W."/>
            <person name="Naumann T.A."/>
            <person name="Divon H.H."/>
            <person name="Lysoe E."/>
            <person name="Uhlig S."/>
            <person name="Proctor R.H."/>
        </authorList>
    </citation>
    <scope>NUCLEOTIDE SEQUENCE</scope>
    <source>
        <strain evidence="2">NRRL 20472</strain>
    </source>
</reference>
<sequence>MSAHMKNNAKWAAGLPFTIWKQVFHNVPKIPSHVNLNGETAIVTGASSGLGLECGRQFLQLGLSQLILAVRSQKRGDDAARQLQAEFPEAKIFVWILDMESSDSVRQFASRCNTLDRLDVVVLNAGCGKLSYQRAGGDGREISLQVNYINTMLLAILLVPILRAKNSVTLKGTKFSSTPGRLTIVGSDMGLWAKMKEPAGSVLDAVDTPEGFDGMSQYGITKLLLIMGVSKLAEIVDSNEVIINVVNPSATRGTALMREAKGQWVPQMIVYLSNTLLGRNVVDGTRQYLHSALMLGKESHGSFGDWEIRPYPVLMYTESGQRMTEKLWKETLEDLKITDITKTLGKAGN</sequence>
<keyword evidence="1" id="KW-0560">Oxidoreductase</keyword>
<comment type="caution">
    <text evidence="2">The sequence shown here is derived from an EMBL/GenBank/DDBJ whole genome shotgun (WGS) entry which is preliminary data.</text>
</comment>
<dbReference type="SUPFAM" id="SSF51735">
    <property type="entry name" value="NAD(P)-binding Rossmann-fold domains"/>
    <property type="match status" value="1"/>
</dbReference>
<dbReference type="Proteomes" id="UP000622797">
    <property type="component" value="Unassembled WGS sequence"/>
</dbReference>
<dbReference type="PRINTS" id="PR00081">
    <property type="entry name" value="GDHRDH"/>
</dbReference>
<gene>
    <name evidence="2" type="ORF">FSARC_6177</name>
</gene>
<dbReference type="Gene3D" id="3.40.50.720">
    <property type="entry name" value="NAD(P)-binding Rossmann-like Domain"/>
    <property type="match status" value="1"/>
</dbReference>
<evidence type="ECO:0000256" key="1">
    <source>
        <dbReference type="ARBA" id="ARBA00023002"/>
    </source>
</evidence>
<protein>
    <submittedName>
        <fullName evidence="2">Uncharacterized protein</fullName>
    </submittedName>
</protein>
<evidence type="ECO:0000313" key="3">
    <source>
        <dbReference type="Proteomes" id="UP000622797"/>
    </source>
</evidence>
<reference evidence="2" key="2">
    <citation type="submission" date="2020-05" db="EMBL/GenBank/DDBJ databases">
        <authorList>
            <person name="Kim H.-S."/>
            <person name="Proctor R.H."/>
            <person name="Brown D.W."/>
        </authorList>
    </citation>
    <scope>NUCLEOTIDE SEQUENCE</scope>
    <source>
        <strain evidence="2">NRRL 20472</strain>
    </source>
</reference>
<dbReference type="AlphaFoldDB" id="A0A8H4TXU8"/>
<dbReference type="InterPro" id="IPR036291">
    <property type="entry name" value="NAD(P)-bd_dom_sf"/>
</dbReference>
<keyword evidence="3" id="KW-1185">Reference proteome</keyword>
<organism evidence="2 3">
    <name type="scientific">Fusarium sarcochroum</name>
    <dbReference type="NCBI Taxonomy" id="1208366"/>
    <lineage>
        <taxon>Eukaryota</taxon>
        <taxon>Fungi</taxon>
        <taxon>Dikarya</taxon>
        <taxon>Ascomycota</taxon>
        <taxon>Pezizomycotina</taxon>
        <taxon>Sordariomycetes</taxon>
        <taxon>Hypocreomycetidae</taxon>
        <taxon>Hypocreales</taxon>
        <taxon>Nectriaceae</taxon>
        <taxon>Fusarium</taxon>
        <taxon>Fusarium lateritium species complex</taxon>
    </lineage>
</organism>
<dbReference type="OrthoDB" id="542013at2759"/>
<dbReference type="GO" id="GO:0016491">
    <property type="term" value="F:oxidoreductase activity"/>
    <property type="evidence" value="ECO:0007669"/>
    <property type="project" value="UniProtKB-KW"/>
</dbReference>
<dbReference type="PANTHER" id="PTHR43157:SF35">
    <property type="entry name" value="DEHYDROGENASE_REDUCTASE FAMILY PROTEIN, PUTATIVE-RELATED"/>
    <property type="match status" value="1"/>
</dbReference>
<dbReference type="InterPro" id="IPR002347">
    <property type="entry name" value="SDR_fam"/>
</dbReference>
<proteinExistence type="predicted"/>
<dbReference type="EMBL" id="JABEXW010000304">
    <property type="protein sequence ID" value="KAF4966126.1"/>
    <property type="molecule type" value="Genomic_DNA"/>
</dbReference>
<dbReference type="Pfam" id="PF00106">
    <property type="entry name" value="adh_short"/>
    <property type="match status" value="1"/>
</dbReference>